<dbReference type="InterPro" id="IPR036770">
    <property type="entry name" value="Ankyrin_rpt-contain_sf"/>
</dbReference>
<keyword evidence="5" id="KW-1185">Reference proteome</keyword>
<dbReference type="PANTHER" id="PTHR24180:SF45">
    <property type="entry name" value="POLY [ADP-RIBOSE] POLYMERASE TANKYRASE"/>
    <property type="match status" value="1"/>
</dbReference>
<evidence type="ECO:0000313" key="4">
    <source>
        <dbReference type="EMBL" id="KAL3405040.1"/>
    </source>
</evidence>
<reference evidence="4 5" key="1">
    <citation type="journal article" date="2024" name="bioRxiv">
        <title>A reference genome for Trichogramma kaykai: A tiny desert-dwelling parasitoid wasp with competing sex-ratio distorters.</title>
        <authorList>
            <person name="Culotta J."/>
            <person name="Lindsey A.R."/>
        </authorList>
    </citation>
    <scope>NUCLEOTIDE SEQUENCE [LARGE SCALE GENOMIC DNA]</scope>
    <source>
        <strain evidence="4 5">KSX58</strain>
    </source>
</reference>
<sequence length="375" mass="42917">MQQAEELLRKGANPNLTDEKGCTPLHVICDGRGDEDVQNDEGNTPLHGAAINNKPKVVKLLLKNGSNPNLANKNGETPLHNICKRVRIKEVSVTLLRTPSVLIDLKNRMKAAKSLLRRGANPNLVDKNGSTPLLILCNSVLENVDYLEDTKLRSASKEHEKKLVKLLLRKGADPNVANIKGLVPLHICVWRLDFNHNDVFAKKFFKICASGVLTVAERLTNRGYELKRNDTLVIMKLFAECQIFEKSVDCDKCWDDDENFSKTAERITVNKNLWLDELIKLRPEEAKKLVTYTDYFNIFREFIDIKPCQHFDYGHDCYLHLCEKLSRGFFRRWALDPFWELIHKRLPLECCEMVLKNLNNEDLYNICLTAAGQSS</sequence>
<feature type="repeat" description="ANK" evidence="3">
    <location>
        <begin position="41"/>
        <end position="73"/>
    </location>
</feature>
<proteinExistence type="predicted"/>
<evidence type="ECO:0000256" key="3">
    <source>
        <dbReference type="PROSITE-ProRule" id="PRU00023"/>
    </source>
</evidence>
<name>A0ABD2XIN3_9HYME</name>
<dbReference type="InterPro" id="IPR051637">
    <property type="entry name" value="Ank_repeat_dom-contain_49"/>
</dbReference>
<dbReference type="EMBL" id="JBJJXI010000021">
    <property type="protein sequence ID" value="KAL3405040.1"/>
    <property type="molecule type" value="Genomic_DNA"/>
</dbReference>
<accession>A0ABD2XIN3</accession>
<dbReference type="Proteomes" id="UP001627154">
    <property type="component" value="Unassembled WGS sequence"/>
</dbReference>
<dbReference type="Pfam" id="PF12796">
    <property type="entry name" value="Ank_2"/>
    <property type="match status" value="1"/>
</dbReference>
<dbReference type="SUPFAM" id="SSF48403">
    <property type="entry name" value="Ankyrin repeat"/>
    <property type="match status" value="1"/>
</dbReference>
<dbReference type="PROSITE" id="PS50088">
    <property type="entry name" value="ANK_REPEAT"/>
    <property type="match status" value="2"/>
</dbReference>
<dbReference type="PROSITE" id="PS50297">
    <property type="entry name" value="ANK_REP_REGION"/>
    <property type="match status" value="1"/>
</dbReference>
<dbReference type="InterPro" id="IPR002110">
    <property type="entry name" value="Ankyrin_rpt"/>
</dbReference>
<keyword evidence="2 3" id="KW-0040">ANK repeat</keyword>
<dbReference type="PRINTS" id="PR01415">
    <property type="entry name" value="ANKYRIN"/>
</dbReference>
<dbReference type="AlphaFoldDB" id="A0ABD2XIN3"/>
<dbReference type="Gene3D" id="1.25.40.20">
    <property type="entry name" value="Ankyrin repeat-containing domain"/>
    <property type="match status" value="3"/>
</dbReference>
<dbReference type="Pfam" id="PF13637">
    <property type="entry name" value="Ank_4"/>
    <property type="match status" value="1"/>
</dbReference>
<keyword evidence="1" id="KW-0677">Repeat</keyword>
<evidence type="ECO:0000256" key="1">
    <source>
        <dbReference type="ARBA" id="ARBA00022737"/>
    </source>
</evidence>
<protein>
    <submittedName>
        <fullName evidence="4">Uncharacterized protein</fullName>
    </submittedName>
</protein>
<dbReference type="SMART" id="SM00248">
    <property type="entry name" value="ANK"/>
    <property type="match status" value="3"/>
</dbReference>
<evidence type="ECO:0000313" key="5">
    <source>
        <dbReference type="Proteomes" id="UP001627154"/>
    </source>
</evidence>
<comment type="caution">
    <text evidence="4">The sequence shown here is derived from an EMBL/GenBank/DDBJ whole genome shotgun (WGS) entry which is preliminary data.</text>
</comment>
<gene>
    <name evidence="4" type="ORF">TKK_002099</name>
</gene>
<dbReference type="PANTHER" id="PTHR24180">
    <property type="entry name" value="CYCLIN-DEPENDENT KINASE INHIBITOR 2C-RELATED"/>
    <property type="match status" value="1"/>
</dbReference>
<organism evidence="4 5">
    <name type="scientific">Trichogramma kaykai</name>
    <dbReference type="NCBI Taxonomy" id="54128"/>
    <lineage>
        <taxon>Eukaryota</taxon>
        <taxon>Metazoa</taxon>
        <taxon>Ecdysozoa</taxon>
        <taxon>Arthropoda</taxon>
        <taxon>Hexapoda</taxon>
        <taxon>Insecta</taxon>
        <taxon>Pterygota</taxon>
        <taxon>Neoptera</taxon>
        <taxon>Endopterygota</taxon>
        <taxon>Hymenoptera</taxon>
        <taxon>Apocrita</taxon>
        <taxon>Proctotrupomorpha</taxon>
        <taxon>Chalcidoidea</taxon>
        <taxon>Trichogrammatidae</taxon>
        <taxon>Trichogramma</taxon>
    </lineage>
</organism>
<evidence type="ECO:0000256" key="2">
    <source>
        <dbReference type="ARBA" id="ARBA00023043"/>
    </source>
</evidence>
<feature type="repeat" description="ANK" evidence="3">
    <location>
        <begin position="147"/>
        <end position="179"/>
    </location>
</feature>